<dbReference type="GO" id="GO:0030431">
    <property type="term" value="P:sleep"/>
    <property type="evidence" value="ECO:0007669"/>
    <property type="project" value="InterPro"/>
</dbReference>
<evidence type="ECO:0000256" key="2">
    <source>
        <dbReference type="ARBA" id="ARBA00023180"/>
    </source>
</evidence>
<dbReference type="PANTHER" id="PTHR33562:SF18">
    <property type="entry name" value="BOUDIN-RELATED"/>
    <property type="match status" value="1"/>
</dbReference>
<comment type="caution">
    <text evidence="4">The sequence shown here is derived from an EMBL/GenBank/DDBJ whole genome shotgun (WGS) entry which is preliminary data.</text>
</comment>
<dbReference type="InterPro" id="IPR050975">
    <property type="entry name" value="Sleep_regulator"/>
</dbReference>
<accession>A0AAV4D2L6</accession>
<sequence length="142" mass="16008">MRVLITRGVILAVLLSLIDKGLAKFCYQCDSTLDSNCQEMWDHNLAINQQKYKECDLWGAGYCVKVTGMWGGVVGTHRFCSSRDMGDQCQDIWFPDHDRLYRACVYTCSDDGCNSASYLRTSTSGLWMGLLLSVAIVVLRFL</sequence>
<proteinExistence type="predicted"/>
<evidence type="ECO:0000256" key="3">
    <source>
        <dbReference type="SAM" id="SignalP"/>
    </source>
</evidence>
<evidence type="ECO:0008006" key="6">
    <source>
        <dbReference type="Google" id="ProtNLM"/>
    </source>
</evidence>
<dbReference type="GO" id="GO:0032222">
    <property type="term" value="P:regulation of synaptic transmission, cholinergic"/>
    <property type="evidence" value="ECO:0007669"/>
    <property type="project" value="InterPro"/>
</dbReference>
<reference evidence="4 5" key="1">
    <citation type="journal article" date="2021" name="Elife">
        <title>Chloroplast acquisition without the gene transfer in kleptoplastic sea slugs, Plakobranchus ocellatus.</title>
        <authorList>
            <person name="Maeda T."/>
            <person name="Takahashi S."/>
            <person name="Yoshida T."/>
            <person name="Shimamura S."/>
            <person name="Takaki Y."/>
            <person name="Nagai Y."/>
            <person name="Toyoda A."/>
            <person name="Suzuki Y."/>
            <person name="Arimoto A."/>
            <person name="Ishii H."/>
            <person name="Satoh N."/>
            <person name="Nishiyama T."/>
            <person name="Hasebe M."/>
            <person name="Maruyama T."/>
            <person name="Minagawa J."/>
            <person name="Obokata J."/>
            <person name="Shigenobu S."/>
        </authorList>
    </citation>
    <scope>NUCLEOTIDE SEQUENCE [LARGE SCALE GENOMIC DNA]</scope>
</reference>
<keyword evidence="2" id="KW-0325">Glycoprotein</keyword>
<dbReference type="AlphaFoldDB" id="A0AAV4D2L6"/>
<evidence type="ECO:0000313" key="5">
    <source>
        <dbReference type="Proteomes" id="UP000735302"/>
    </source>
</evidence>
<feature type="chain" id="PRO_5043875991" description="Protein sleepless" evidence="3">
    <location>
        <begin position="24"/>
        <end position="142"/>
    </location>
</feature>
<name>A0AAV4D2L6_9GAST</name>
<dbReference type="Pfam" id="PF17064">
    <property type="entry name" value="QVR"/>
    <property type="match status" value="1"/>
</dbReference>
<dbReference type="CDD" id="cd23590">
    <property type="entry name" value="TFP_LU_ECD_Bou"/>
    <property type="match status" value="1"/>
</dbReference>
<dbReference type="PANTHER" id="PTHR33562">
    <property type="entry name" value="ATILLA, ISOFORM B-RELATED-RELATED"/>
    <property type="match status" value="1"/>
</dbReference>
<organism evidence="4 5">
    <name type="scientific">Plakobranchus ocellatus</name>
    <dbReference type="NCBI Taxonomy" id="259542"/>
    <lineage>
        <taxon>Eukaryota</taxon>
        <taxon>Metazoa</taxon>
        <taxon>Spiralia</taxon>
        <taxon>Lophotrochozoa</taxon>
        <taxon>Mollusca</taxon>
        <taxon>Gastropoda</taxon>
        <taxon>Heterobranchia</taxon>
        <taxon>Euthyneura</taxon>
        <taxon>Panpulmonata</taxon>
        <taxon>Sacoglossa</taxon>
        <taxon>Placobranchoidea</taxon>
        <taxon>Plakobranchidae</taxon>
        <taxon>Plakobranchus</taxon>
    </lineage>
</organism>
<dbReference type="SUPFAM" id="SSF57302">
    <property type="entry name" value="Snake toxin-like"/>
    <property type="match status" value="1"/>
</dbReference>
<feature type="signal peptide" evidence="3">
    <location>
        <begin position="1"/>
        <end position="23"/>
    </location>
</feature>
<keyword evidence="1 3" id="KW-0732">Signal</keyword>
<protein>
    <recommendedName>
        <fullName evidence="6">Protein sleepless</fullName>
    </recommendedName>
</protein>
<dbReference type="InterPro" id="IPR031424">
    <property type="entry name" value="QVR-like"/>
</dbReference>
<gene>
    <name evidence="4" type="ORF">PoB_006493100</name>
</gene>
<evidence type="ECO:0000313" key="4">
    <source>
        <dbReference type="EMBL" id="GFO38426.1"/>
    </source>
</evidence>
<dbReference type="Proteomes" id="UP000735302">
    <property type="component" value="Unassembled WGS sequence"/>
</dbReference>
<dbReference type="EMBL" id="BLXT01007309">
    <property type="protein sequence ID" value="GFO38426.1"/>
    <property type="molecule type" value="Genomic_DNA"/>
</dbReference>
<keyword evidence="5" id="KW-1185">Reference proteome</keyword>
<dbReference type="InterPro" id="IPR045860">
    <property type="entry name" value="Snake_toxin-like_sf"/>
</dbReference>
<evidence type="ECO:0000256" key="1">
    <source>
        <dbReference type="ARBA" id="ARBA00022729"/>
    </source>
</evidence>